<protein>
    <submittedName>
        <fullName evidence="4">DeoR faimly transcriptional regulator</fullName>
    </submittedName>
    <submittedName>
        <fullName evidence="5">Transcriptional regulator, TetR family</fullName>
    </submittedName>
</protein>
<reference evidence="5" key="1">
    <citation type="submission" date="2012-07" db="EMBL/GenBank/DDBJ databases">
        <authorList>
            <person name="Cummings C."/>
        </authorList>
    </citation>
    <scope>NUCLEOTIDE SEQUENCE</scope>
    <source>
        <strain evidence="5">1330</strain>
    </source>
</reference>
<dbReference type="InterPro" id="IPR009057">
    <property type="entry name" value="Homeodomain-like_sf"/>
</dbReference>
<dbReference type="Pfam" id="PF17940">
    <property type="entry name" value="TetR_C_31"/>
    <property type="match status" value="1"/>
</dbReference>
<evidence type="ECO:0000313" key="5">
    <source>
        <dbReference type="EMBL" id="CCJ70981.1"/>
    </source>
</evidence>
<dbReference type="InterPro" id="IPR036271">
    <property type="entry name" value="Tet_transcr_reg_TetR-rel_C_sf"/>
</dbReference>
<dbReference type="EMBL" id="CP012264">
    <property type="protein sequence ID" value="ALB62211.1"/>
    <property type="molecule type" value="Genomic_DNA"/>
</dbReference>
<keyword evidence="7" id="KW-1185">Reference proteome</keyword>
<reference evidence="7" key="2">
    <citation type="submission" date="2015-07" db="EMBL/GenBank/DDBJ databases">
        <authorList>
            <person name="Moine D."/>
            <person name="Kassam M."/>
        </authorList>
    </citation>
    <scope>NUCLEOTIDE SEQUENCE [LARGE SCALE GENOMIC DNA]</scope>
    <source>
        <strain evidence="7">LMG 26250</strain>
    </source>
</reference>
<dbReference type="PANTHER" id="PTHR30055:SF226">
    <property type="entry name" value="HTH-TYPE TRANSCRIPTIONAL REGULATOR PKSA"/>
    <property type="match status" value="1"/>
</dbReference>
<dbReference type="Gene3D" id="1.10.357.10">
    <property type="entry name" value="Tetracycline Repressor, domain 2"/>
    <property type="match status" value="1"/>
</dbReference>
<dbReference type="eggNOG" id="COG3226">
    <property type="taxonomic scope" value="Bacteria"/>
</dbReference>
<dbReference type="GO" id="GO:0003700">
    <property type="term" value="F:DNA-binding transcription factor activity"/>
    <property type="evidence" value="ECO:0007669"/>
    <property type="project" value="TreeGrafter"/>
</dbReference>
<evidence type="ECO:0000313" key="6">
    <source>
        <dbReference type="Proteomes" id="UP000009340"/>
    </source>
</evidence>
<evidence type="ECO:0000313" key="4">
    <source>
        <dbReference type="EMBL" id="ALB62211.1"/>
    </source>
</evidence>
<gene>
    <name evidence="4" type="ORF">AFK62_06715</name>
    <name evidence="5" type="ORF">BN137_316</name>
</gene>
<dbReference type="PROSITE" id="PS50977">
    <property type="entry name" value="HTH_TETR_2"/>
    <property type="match status" value="1"/>
</dbReference>
<dbReference type="STRING" id="1073999.AFK62_06715"/>
<dbReference type="EMBL" id="CAKW01000014">
    <property type="protein sequence ID" value="CCJ70981.1"/>
    <property type="molecule type" value="Genomic_DNA"/>
</dbReference>
<dbReference type="InterPro" id="IPR050109">
    <property type="entry name" value="HTH-type_TetR-like_transc_reg"/>
</dbReference>
<sequence>MATRQNDPQRRERILQATLTCIATHGFHHITHRKIALQADVPLGSVTYYFKTLEALLEEAFTRFAESMSGQYQTLMAQAQTREEACEAVTALICGAQVTTPENMELMYQLYAYAGRQPALKSIMQDWMRRSQQTLETWFDPATARALDAFVEGMTLHYVIDREPLGRETIRTMVGRIVGEGLNLSLSGKVNKISE</sequence>
<evidence type="ECO:0000256" key="2">
    <source>
        <dbReference type="PROSITE-ProRule" id="PRU00335"/>
    </source>
</evidence>
<proteinExistence type="predicted"/>
<name>K7ZXI6_9ENTR</name>
<dbReference type="AlphaFoldDB" id="K7ZXI6"/>
<dbReference type="Pfam" id="PF00440">
    <property type="entry name" value="TetR_N"/>
    <property type="match status" value="1"/>
</dbReference>
<feature type="DNA-binding region" description="H-T-H motif" evidence="2">
    <location>
        <begin position="31"/>
        <end position="50"/>
    </location>
</feature>
<dbReference type="Proteomes" id="UP000009340">
    <property type="component" value="Unassembled WGS sequence"/>
</dbReference>
<dbReference type="InterPro" id="IPR041583">
    <property type="entry name" value="TetR_C_31"/>
</dbReference>
<dbReference type="PATRIC" id="fig|1073999.7.peg.1380"/>
<reference evidence="4 7" key="4">
    <citation type="journal article" date="2016" name="Genome Announc.">
        <title>Fully Closed Genome Sequences of Five Type Strains of the Genus Cronobacter and One Cronobacter sakazakii Strain.</title>
        <authorList>
            <person name="Moine D."/>
            <person name="Kassam M."/>
            <person name="Baert L."/>
            <person name="Tang Y."/>
            <person name="Barretto C."/>
            <person name="Ngom Bru C."/>
            <person name="Klijn A."/>
            <person name="Descombes P."/>
        </authorList>
    </citation>
    <scope>NUCLEOTIDE SEQUENCE [LARGE SCALE GENOMIC DNA]</scope>
    <source>
        <strain evidence="4 7">LMG 26250</strain>
    </source>
</reference>
<dbReference type="SUPFAM" id="SSF48498">
    <property type="entry name" value="Tetracyclin repressor-like, C-terminal domain"/>
    <property type="match status" value="1"/>
</dbReference>
<dbReference type="Proteomes" id="UP000067320">
    <property type="component" value="Chromosome"/>
</dbReference>
<organism evidence="5 6">
    <name type="scientific">Cronobacter condimenti 1330</name>
    <dbReference type="NCBI Taxonomy" id="1073999"/>
    <lineage>
        <taxon>Bacteria</taxon>
        <taxon>Pseudomonadati</taxon>
        <taxon>Pseudomonadota</taxon>
        <taxon>Gammaproteobacteria</taxon>
        <taxon>Enterobacterales</taxon>
        <taxon>Enterobacteriaceae</taxon>
        <taxon>Cronobacter</taxon>
    </lineage>
</organism>
<dbReference type="InterPro" id="IPR001647">
    <property type="entry name" value="HTH_TetR"/>
</dbReference>
<evidence type="ECO:0000256" key="1">
    <source>
        <dbReference type="ARBA" id="ARBA00023125"/>
    </source>
</evidence>
<keyword evidence="1 2" id="KW-0238">DNA-binding</keyword>
<dbReference type="GO" id="GO:0000976">
    <property type="term" value="F:transcription cis-regulatory region binding"/>
    <property type="evidence" value="ECO:0007669"/>
    <property type="project" value="TreeGrafter"/>
</dbReference>
<dbReference type="PANTHER" id="PTHR30055">
    <property type="entry name" value="HTH-TYPE TRANSCRIPTIONAL REGULATOR RUTR"/>
    <property type="match status" value="1"/>
</dbReference>
<evidence type="ECO:0000313" key="7">
    <source>
        <dbReference type="Proteomes" id="UP000067320"/>
    </source>
</evidence>
<evidence type="ECO:0000259" key="3">
    <source>
        <dbReference type="PROSITE" id="PS50977"/>
    </source>
</evidence>
<feature type="domain" description="HTH tetR-type" evidence="3">
    <location>
        <begin position="8"/>
        <end position="68"/>
    </location>
</feature>
<dbReference type="SUPFAM" id="SSF46689">
    <property type="entry name" value="Homeodomain-like"/>
    <property type="match status" value="1"/>
</dbReference>
<dbReference type="KEGG" id="ccon:AFK62_06715"/>
<accession>K7ZXI6</accession>
<dbReference type="OrthoDB" id="9809265at2"/>
<dbReference type="RefSeq" id="WP_007664551.1">
    <property type="nucleotide sequence ID" value="NZ_CAKW01000014.1"/>
</dbReference>
<reference evidence="7" key="3">
    <citation type="submission" date="2015-09" db="EMBL/GenBank/DDBJ databases">
        <title>Cronobacter genome sequencing and assembly.</title>
        <authorList>
            <person name="Descombes P."/>
            <person name="Baert L."/>
            <person name="Ngom-Bru C."/>
            <person name="Barretto C."/>
        </authorList>
    </citation>
    <scope>NUCLEOTIDE SEQUENCE [LARGE SCALE GENOMIC DNA]</scope>
    <source>
        <strain evidence="7">LMG 26250</strain>
    </source>
</reference>